<evidence type="ECO:0000313" key="4">
    <source>
        <dbReference type="Proteomes" id="UP000469523"/>
    </source>
</evidence>
<accession>A0A6N7XK66</accession>
<organism evidence="3 4">
    <name type="scientific">Tissierella pigra</name>
    <dbReference type="NCBI Taxonomy" id="2607614"/>
    <lineage>
        <taxon>Bacteria</taxon>
        <taxon>Bacillati</taxon>
        <taxon>Bacillota</taxon>
        <taxon>Tissierellia</taxon>
        <taxon>Tissierellales</taxon>
        <taxon>Tissierellaceae</taxon>
        <taxon>Tissierella</taxon>
    </lineage>
</organism>
<dbReference type="GO" id="GO:0046914">
    <property type="term" value="F:transition metal ion binding"/>
    <property type="evidence" value="ECO:0007669"/>
    <property type="project" value="InterPro"/>
</dbReference>
<feature type="domain" description="Ferrous iron transporter FeoA-like" evidence="2">
    <location>
        <begin position="4"/>
        <end position="74"/>
    </location>
</feature>
<protein>
    <submittedName>
        <fullName evidence="3">Ferrous iron transport protein A</fullName>
    </submittedName>
</protein>
<dbReference type="Gene3D" id="2.30.30.90">
    <property type="match status" value="1"/>
</dbReference>
<dbReference type="SMART" id="SM00899">
    <property type="entry name" value="FeoA"/>
    <property type="match status" value="1"/>
</dbReference>
<evidence type="ECO:0000256" key="1">
    <source>
        <dbReference type="ARBA" id="ARBA00023004"/>
    </source>
</evidence>
<reference evidence="3 4" key="1">
    <citation type="submission" date="2019-09" db="EMBL/GenBank/DDBJ databases">
        <title>In-depth cultivation of the pig gut microbiome towards novel bacterial diversity and tailored functional studies.</title>
        <authorList>
            <person name="Wylensek D."/>
            <person name="Hitch T.C.A."/>
            <person name="Clavel T."/>
        </authorList>
    </citation>
    <scope>NUCLEOTIDE SEQUENCE [LARGE SCALE GENOMIC DNA]</scope>
    <source>
        <strain evidence="3 4">WCA3-693-APC-4?</strain>
    </source>
</reference>
<dbReference type="EMBL" id="VUNQ01000033">
    <property type="protein sequence ID" value="MSU02459.1"/>
    <property type="molecule type" value="Genomic_DNA"/>
</dbReference>
<dbReference type="Pfam" id="PF04023">
    <property type="entry name" value="FeoA"/>
    <property type="match status" value="1"/>
</dbReference>
<dbReference type="Proteomes" id="UP000469523">
    <property type="component" value="Unassembled WGS sequence"/>
</dbReference>
<evidence type="ECO:0000259" key="2">
    <source>
        <dbReference type="SMART" id="SM00899"/>
    </source>
</evidence>
<dbReference type="InterPro" id="IPR038157">
    <property type="entry name" value="FeoA_core_dom"/>
</dbReference>
<gene>
    <name evidence="3" type="ORF">FYJ83_13435</name>
</gene>
<dbReference type="RefSeq" id="WP_154441340.1">
    <property type="nucleotide sequence ID" value="NZ_JAHLPJ010000001.1"/>
</dbReference>
<dbReference type="InterPro" id="IPR007167">
    <property type="entry name" value="Fe-transptr_FeoA-like"/>
</dbReference>
<dbReference type="InterPro" id="IPR053184">
    <property type="entry name" value="FeoA-like"/>
</dbReference>
<dbReference type="InterPro" id="IPR008988">
    <property type="entry name" value="Transcriptional_repressor_C"/>
</dbReference>
<dbReference type="SUPFAM" id="SSF50037">
    <property type="entry name" value="C-terminal domain of transcriptional repressors"/>
    <property type="match status" value="1"/>
</dbReference>
<proteinExistence type="predicted"/>
<dbReference type="PANTHER" id="PTHR43151:SF1">
    <property type="entry name" value="SSR2333 PROTEIN"/>
    <property type="match status" value="1"/>
</dbReference>
<keyword evidence="4" id="KW-1185">Reference proteome</keyword>
<dbReference type="PANTHER" id="PTHR43151">
    <property type="entry name" value="FEOA FAMILY PROTEIN"/>
    <property type="match status" value="1"/>
</dbReference>
<evidence type="ECO:0000313" key="3">
    <source>
        <dbReference type="EMBL" id="MSU02459.1"/>
    </source>
</evidence>
<dbReference type="AlphaFoldDB" id="A0A6N7XK66"/>
<name>A0A6N7XK66_9FIRM</name>
<keyword evidence="1" id="KW-0408">Iron</keyword>
<comment type="caution">
    <text evidence="3">The sequence shown here is derived from an EMBL/GenBank/DDBJ whole genome shotgun (WGS) entry which is preliminary data.</text>
</comment>
<sequence>MSSSSLVSLKPKECGRVKEISGCCKAKKRLYELGLHKNACVKVVKNDFGPIIINLSGNKLALGRGLASHVFIEH</sequence>